<keyword evidence="1" id="KW-1133">Transmembrane helix</keyword>
<evidence type="ECO:0000313" key="2">
    <source>
        <dbReference type="EMBL" id="EFG28169.2"/>
    </source>
</evidence>
<feature type="transmembrane region" description="Helical" evidence="1">
    <location>
        <begin position="209"/>
        <end position="233"/>
    </location>
</feature>
<keyword evidence="1" id="KW-0472">Membrane</keyword>
<evidence type="ECO:0000256" key="1">
    <source>
        <dbReference type="SAM" id="Phobius"/>
    </source>
</evidence>
<feature type="transmembrane region" description="Helical" evidence="1">
    <location>
        <begin position="183"/>
        <end position="203"/>
    </location>
</feature>
<dbReference type="Proteomes" id="UP000003964">
    <property type="component" value="Unassembled WGS sequence"/>
</dbReference>
<dbReference type="SUPFAM" id="SSF103473">
    <property type="entry name" value="MFS general substrate transporter"/>
    <property type="match status" value="1"/>
</dbReference>
<keyword evidence="1" id="KW-0812">Transmembrane</keyword>
<dbReference type="AlphaFoldDB" id="D6LIE3"/>
<name>D6LIE3_9FUSO</name>
<sequence length="244" mass="29646">MRVKMYYHIVKQEGLKYKNLDLKEAEEVVKKEKLNFNNSRIYSSPEALEHTIENFKQNENSLEEVVDRNEIRITDIIPCKNKDKYLHNCSYNFFMKIFNSSSQPRLKVFFNKTFIIWIMLLSTVLNRYLFYYLYKNYYKFSTYKLLFGFNVKPIWYVIFIYVGIPLSFILLIWYRDKYYKKNYLLMFIVLMVVINQIVDYVLGDTIDKLVVNFGGLLAICIGLIFTQLFYNLFRRLSYNKYKDF</sequence>
<reference evidence="2 3" key="1">
    <citation type="submission" date="2010-03" db="EMBL/GenBank/DDBJ databases">
        <title>The Genome Sequence of Fusobacterium sp. 1_1_41FAA.</title>
        <authorList>
            <consortium name="The Broad Institute Genome Sequencing Platform"/>
            <person name="Ward D."/>
            <person name="Earl A."/>
            <person name="Feldgarden M."/>
            <person name="Gevers D."/>
            <person name="Young S.K."/>
            <person name="Zeng Q."/>
            <person name="Koehrsen M."/>
            <person name="Alvarado L."/>
            <person name="Berlin A."/>
            <person name="Borenstein D."/>
            <person name="Chapman S."/>
            <person name="Chen Z."/>
            <person name="Engels R."/>
            <person name="Freedman E."/>
            <person name="Gellesch M."/>
            <person name="Goldberg J."/>
            <person name="Griggs A."/>
            <person name="Gujja S."/>
            <person name="Heilman E."/>
            <person name="Heiman D."/>
            <person name="Hepburn T."/>
            <person name="Howarth C."/>
            <person name="Jen D."/>
            <person name="Larson L."/>
            <person name="Mehta T."/>
            <person name="Park D."/>
            <person name="Pearson M."/>
            <person name="Richards J."/>
            <person name="Roberts A."/>
            <person name="Saif S."/>
            <person name="Shea T."/>
            <person name="Shenoy N."/>
            <person name="Sisk P."/>
            <person name="Stolte C."/>
            <person name="Sykes S."/>
            <person name="Walk T."/>
            <person name="White J."/>
            <person name="Yandava C."/>
            <person name="Strauss J.C."/>
            <person name="Ambrose C.E."/>
            <person name="Allen-Vercoe E."/>
            <person name="Haas B."/>
            <person name="Henn M.R."/>
            <person name="Nusbaum C."/>
            <person name="Birren B."/>
        </authorList>
    </citation>
    <scope>NUCLEOTIDE SEQUENCE [LARGE SCALE GENOMIC DNA]</scope>
    <source>
        <strain evidence="2 3">1_1_41FAA</strain>
    </source>
</reference>
<dbReference type="EMBL" id="GG770383">
    <property type="protein sequence ID" value="EFG28169.2"/>
    <property type="molecule type" value="Genomic_DNA"/>
</dbReference>
<feature type="transmembrane region" description="Helical" evidence="1">
    <location>
        <begin position="154"/>
        <end position="174"/>
    </location>
</feature>
<evidence type="ECO:0000313" key="3">
    <source>
        <dbReference type="Proteomes" id="UP000003964"/>
    </source>
</evidence>
<accession>D6LIE3</accession>
<feature type="transmembrane region" description="Helical" evidence="1">
    <location>
        <begin position="114"/>
        <end position="134"/>
    </location>
</feature>
<proteinExistence type="predicted"/>
<dbReference type="InterPro" id="IPR036259">
    <property type="entry name" value="MFS_trans_sf"/>
</dbReference>
<gene>
    <name evidence="2" type="ORF">HMPREF0400_01507</name>
</gene>
<organism evidence="2 3">
    <name type="scientific">Fusobacterium periodonticum 1_1_41FAA</name>
    <dbReference type="NCBI Taxonomy" id="469621"/>
    <lineage>
        <taxon>Bacteria</taxon>
        <taxon>Fusobacteriati</taxon>
        <taxon>Fusobacteriota</taxon>
        <taxon>Fusobacteriia</taxon>
        <taxon>Fusobacteriales</taxon>
        <taxon>Fusobacteriaceae</taxon>
        <taxon>Fusobacterium</taxon>
    </lineage>
</organism>
<protein>
    <submittedName>
        <fullName evidence="2">Uncharacterized protein</fullName>
    </submittedName>
</protein>